<keyword evidence="3" id="KW-1185">Reference proteome</keyword>
<dbReference type="AlphaFoldDB" id="A0AAD5D4F9"/>
<dbReference type="Proteomes" id="UP001206925">
    <property type="component" value="Unassembled WGS sequence"/>
</dbReference>
<evidence type="ECO:0000313" key="3">
    <source>
        <dbReference type="Proteomes" id="UP001206925"/>
    </source>
</evidence>
<feature type="region of interest" description="Disordered" evidence="1">
    <location>
        <begin position="9"/>
        <end position="29"/>
    </location>
</feature>
<reference evidence="2" key="1">
    <citation type="submission" date="2022-06" db="EMBL/GenBank/DDBJ databases">
        <title>Uncovering the hologenomic basis of an extraordinary plant invasion.</title>
        <authorList>
            <person name="Bieker V.C."/>
            <person name="Martin M.D."/>
            <person name="Gilbert T."/>
            <person name="Hodgins K."/>
            <person name="Battlay P."/>
            <person name="Petersen B."/>
            <person name="Wilson J."/>
        </authorList>
    </citation>
    <scope>NUCLEOTIDE SEQUENCE</scope>
    <source>
        <strain evidence="2">AA19_3_7</strain>
        <tissue evidence="2">Leaf</tissue>
    </source>
</reference>
<proteinExistence type="predicted"/>
<comment type="caution">
    <text evidence="2">The sequence shown here is derived from an EMBL/GenBank/DDBJ whole genome shotgun (WGS) entry which is preliminary data.</text>
</comment>
<name>A0AAD5D4F9_AMBAR</name>
<sequence>MQLTDICLPSNGHIQSSKQNDKEHCAIQP</sequence>
<gene>
    <name evidence="2" type="ORF">M8C21_023414</name>
</gene>
<organism evidence="2 3">
    <name type="scientific">Ambrosia artemisiifolia</name>
    <name type="common">Common ragweed</name>
    <dbReference type="NCBI Taxonomy" id="4212"/>
    <lineage>
        <taxon>Eukaryota</taxon>
        <taxon>Viridiplantae</taxon>
        <taxon>Streptophyta</taxon>
        <taxon>Embryophyta</taxon>
        <taxon>Tracheophyta</taxon>
        <taxon>Spermatophyta</taxon>
        <taxon>Magnoliopsida</taxon>
        <taxon>eudicotyledons</taxon>
        <taxon>Gunneridae</taxon>
        <taxon>Pentapetalae</taxon>
        <taxon>asterids</taxon>
        <taxon>campanulids</taxon>
        <taxon>Asterales</taxon>
        <taxon>Asteraceae</taxon>
        <taxon>Asteroideae</taxon>
        <taxon>Heliantheae alliance</taxon>
        <taxon>Heliantheae</taxon>
        <taxon>Ambrosia</taxon>
    </lineage>
</organism>
<feature type="compositionally biased region" description="Basic and acidic residues" evidence="1">
    <location>
        <begin position="19"/>
        <end position="29"/>
    </location>
</feature>
<dbReference type="EMBL" id="JAMZMK010005538">
    <property type="protein sequence ID" value="KAI7753137.1"/>
    <property type="molecule type" value="Genomic_DNA"/>
</dbReference>
<protein>
    <submittedName>
        <fullName evidence="2">Uncharacterized protein</fullName>
    </submittedName>
</protein>
<evidence type="ECO:0000256" key="1">
    <source>
        <dbReference type="SAM" id="MobiDB-lite"/>
    </source>
</evidence>
<accession>A0AAD5D4F9</accession>
<evidence type="ECO:0000313" key="2">
    <source>
        <dbReference type="EMBL" id="KAI7753137.1"/>
    </source>
</evidence>